<keyword evidence="1" id="KW-0812">Transmembrane</keyword>
<keyword evidence="4" id="KW-1185">Reference proteome</keyword>
<dbReference type="OrthoDB" id="2868589at2759"/>
<dbReference type="AlphaFoldDB" id="A0A8H5D3J8"/>
<protein>
    <recommendedName>
        <fullName evidence="2">DUF6534 domain-containing protein</fullName>
    </recommendedName>
</protein>
<evidence type="ECO:0000313" key="4">
    <source>
        <dbReference type="Proteomes" id="UP000559256"/>
    </source>
</evidence>
<accession>A0A8H5D3J8</accession>
<reference evidence="3 4" key="1">
    <citation type="journal article" date="2020" name="ISME J.">
        <title>Uncovering the hidden diversity of litter-decomposition mechanisms in mushroom-forming fungi.</title>
        <authorList>
            <person name="Floudas D."/>
            <person name="Bentzer J."/>
            <person name="Ahren D."/>
            <person name="Johansson T."/>
            <person name="Persson P."/>
            <person name="Tunlid A."/>
        </authorList>
    </citation>
    <scope>NUCLEOTIDE SEQUENCE [LARGE SCALE GENOMIC DNA]</scope>
    <source>
        <strain evidence="3 4">CBS 291.85</strain>
    </source>
</reference>
<feature type="transmembrane region" description="Helical" evidence="1">
    <location>
        <begin position="193"/>
        <end position="218"/>
    </location>
</feature>
<feature type="domain" description="DUF6534" evidence="2">
    <location>
        <begin position="159"/>
        <end position="240"/>
    </location>
</feature>
<organism evidence="3 4">
    <name type="scientific">Tetrapyrgos nigripes</name>
    <dbReference type="NCBI Taxonomy" id="182062"/>
    <lineage>
        <taxon>Eukaryota</taxon>
        <taxon>Fungi</taxon>
        <taxon>Dikarya</taxon>
        <taxon>Basidiomycota</taxon>
        <taxon>Agaricomycotina</taxon>
        <taxon>Agaricomycetes</taxon>
        <taxon>Agaricomycetidae</taxon>
        <taxon>Agaricales</taxon>
        <taxon>Marasmiineae</taxon>
        <taxon>Marasmiaceae</taxon>
        <taxon>Tetrapyrgos</taxon>
    </lineage>
</organism>
<gene>
    <name evidence="3" type="ORF">D9758_009402</name>
</gene>
<proteinExistence type="predicted"/>
<evidence type="ECO:0000313" key="3">
    <source>
        <dbReference type="EMBL" id="KAF5352051.1"/>
    </source>
</evidence>
<feature type="transmembrane region" description="Helical" evidence="1">
    <location>
        <begin position="110"/>
        <end position="134"/>
    </location>
</feature>
<comment type="caution">
    <text evidence="3">The sequence shown here is derived from an EMBL/GenBank/DDBJ whole genome shotgun (WGS) entry which is preliminary data.</text>
</comment>
<evidence type="ECO:0000256" key="1">
    <source>
        <dbReference type="SAM" id="Phobius"/>
    </source>
</evidence>
<keyword evidence="1" id="KW-1133">Transmembrane helix</keyword>
<name>A0A8H5D3J8_9AGAR</name>
<feature type="transmembrane region" description="Helical" evidence="1">
    <location>
        <begin position="154"/>
        <end position="173"/>
    </location>
</feature>
<dbReference type="EMBL" id="JAACJM010000068">
    <property type="protein sequence ID" value="KAF5352051.1"/>
    <property type="molecule type" value="Genomic_DNA"/>
</dbReference>
<evidence type="ECO:0000259" key="2">
    <source>
        <dbReference type="Pfam" id="PF20152"/>
    </source>
</evidence>
<dbReference type="Proteomes" id="UP000559256">
    <property type="component" value="Unassembled WGS sequence"/>
</dbReference>
<keyword evidence="1" id="KW-0472">Membrane</keyword>
<dbReference type="InterPro" id="IPR045339">
    <property type="entry name" value="DUF6534"/>
</dbReference>
<dbReference type="Pfam" id="PF20152">
    <property type="entry name" value="DUF6534"/>
    <property type="match status" value="1"/>
</dbReference>
<sequence length="246" mass="27033">MSSPIIGGLPAFKPDSTLGALEVDILVLSPSEGRSSGHNTAGVHCMVIIFCRSIYTSIVDLPLRLLDLGHTISVCHVIYTLTITDYGAGILRTIEQVWFIRRLYMFSKNIYLAGICAVLALTRFIASMGLTVIAFQRISLPEFGTRFSWLVNRVLTTTAANDVLLAAFLSYCLNRTKDEHIEGSRMSKVLNQLIVIAVESGAITSICAVAVLVCFLTMPLNATYMTLYGILAKCKYFFTLEADSRT</sequence>